<accession>A0A1D1VFJ9</accession>
<evidence type="ECO:0000313" key="2">
    <source>
        <dbReference type="Proteomes" id="UP000186922"/>
    </source>
</evidence>
<name>A0A1D1VFJ9_RAMVA</name>
<organism evidence="1 2">
    <name type="scientific">Ramazzottius varieornatus</name>
    <name type="common">Water bear</name>
    <name type="synonym">Tardigrade</name>
    <dbReference type="NCBI Taxonomy" id="947166"/>
    <lineage>
        <taxon>Eukaryota</taxon>
        <taxon>Metazoa</taxon>
        <taxon>Ecdysozoa</taxon>
        <taxon>Tardigrada</taxon>
        <taxon>Eutardigrada</taxon>
        <taxon>Parachela</taxon>
        <taxon>Hypsibioidea</taxon>
        <taxon>Ramazzottiidae</taxon>
        <taxon>Ramazzottius</taxon>
    </lineage>
</organism>
<proteinExistence type="predicted"/>
<comment type="caution">
    <text evidence="1">The sequence shown here is derived from an EMBL/GenBank/DDBJ whole genome shotgun (WGS) entry which is preliminary data.</text>
</comment>
<keyword evidence="2" id="KW-1185">Reference proteome</keyword>
<dbReference type="EMBL" id="BDGG01000006">
    <property type="protein sequence ID" value="GAV00415.1"/>
    <property type="molecule type" value="Genomic_DNA"/>
</dbReference>
<protein>
    <submittedName>
        <fullName evidence="1">Uncharacterized protein</fullName>
    </submittedName>
</protein>
<gene>
    <name evidence="1" type="primary">RvY_11264-1</name>
    <name evidence="1" type="synonym">RvY_11264.1</name>
    <name evidence="1" type="ORF">RvY_11264</name>
</gene>
<sequence length="222" mass="25794">MNKLRYPTFISFGPTGRGAEVPALKMFLEMHSLTTITVFCENLFNYLNVASFFGLTCRSIKSLIMTSQSFTVSYQDFDSVFLFPQPNRLPLYVDLLDTTNEPFDHFAEKAFESLIVLQFDYSDWSRSEQVFAAVARRAEAAYNYTYREDEKVFDDHRLQVLHDLTSDLDVNYANVTGKTLRNAILNKTFDLDTRRVDIGPDAYRLVSTIFLRFNDRSRQFEV</sequence>
<dbReference type="Proteomes" id="UP000186922">
    <property type="component" value="Unassembled WGS sequence"/>
</dbReference>
<reference evidence="1 2" key="1">
    <citation type="journal article" date="2016" name="Nat. Commun.">
        <title>Extremotolerant tardigrade genome and improved radiotolerance of human cultured cells by tardigrade-unique protein.</title>
        <authorList>
            <person name="Hashimoto T."/>
            <person name="Horikawa D.D."/>
            <person name="Saito Y."/>
            <person name="Kuwahara H."/>
            <person name="Kozuka-Hata H."/>
            <person name="Shin-I T."/>
            <person name="Minakuchi Y."/>
            <person name="Ohishi K."/>
            <person name="Motoyama A."/>
            <person name="Aizu T."/>
            <person name="Enomoto A."/>
            <person name="Kondo K."/>
            <person name="Tanaka S."/>
            <person name="Hara Y."/>
            <person name="Koshikawa S."/>
            <person name="Sagara H."/>
            <person name="Miura T."/>
            <person name="Yokobori S."/>
            <person name="Miyagawa K."/>
            <person name="Suzuki Y."/>
            <person name="Kubo T."/>
            <person name="Oyama M."/>
            <person name="Kohara Y."/>
            <person name="Fujiyama A."/>
            <person name="Arakawa K."/>
            <person name="Katayama T."/>
            <person name="Toyoda A."/>
            <person name="Kunieda T."/>
        </authorList>
    </citation>
    <scope>NUCLEOTIDE SEQUENCE [LARGE SCALE GENOMIC DNA]</scope>
    <source>
        <strain evidence="1 2">YOKOZUNA-1</strain>
    </source>
</reference>
<evidence type="ECO:0000313" key="1">
    <source>
        <dbReference type="EMBL" id="GAV00415.1"/>
    </source>
</evidence>
<dbReference type="AlphaFoldDB" id="A0A1D1VFJ9"/>